<evidence type="ECO:0000256" key="1">
    <source>
        <dbReference type="ARBA" id="ARBA00023002"/>
    </source>
</evidence>
<dbReference type="Pfam" id="PF14833">
    <property type="entry name" value="NAD_binding_11"/>
    <property type="match status" value="1"/>
</dbReference>
<dbReference type="InterPro" id="IPR013328">
    <property type="entry name" value="6PGD_dom2"/>
</dbReference>
<evidence type="ECO:0000259" key="4">
    <source>
        <dbReference type="Pfam" id="PF03446"/>
    </source>
</evidence>
<dbReference type="SUPFAM" id="SSF51735">
    <property type="entry name" value="NAD(P)-binding Rossmann-fold domains"/>
    <property type="match status" value="1"/>
</dbReference>
<dbReference type="Gene3D" id="1.10.1040.10">
    <property type="entry name" value="N-(1-d-carboxylethyl)-l-norvaline Dehydrogenase, domain 2"/>
    <property type="match status" value="1"/>
</dbReference>
<feature type="domain" description="6-phosphogluconate dehydrogenase NADP-binding" evidence="4">
    <location>
        <begin position="5"/>
        <end position="154"/>
    </location>
</feature>
<keyword evidence="1" id="KW-0560">Oxidoreductase</keyword>
<reference evidence="6 7" key="1">
    <citation type="submission" date="2016-06" db="EMBL/GenBank/DDBJ databases">
        <title>Insight into the functional genes involving in sulfur oxidation in Pearl River water.</title>
        <authorList>
            <person name="Luo J."/>
            <person name="Tan X."/>
            <person name="Lin W."/>
        </authorList>
    </citation>
    <scope>NUCLEOTIDE SEQUENCE [LARGE SCALE GENOMIC DNA]</scope>
    <source>
        <strain evidence="6 7">LS2</strain>
    </source>
</reference>
<dbReference type="GO" id="GO:0051287">
    <property type="term" value="F:NAD binding"/>
    <property type="evidence" value="ECO:0007669"/>
    <property type="project" value="InterPro"/>
</dbReference>
<dbReference type="AlphaFoldDB" id="A0A191ZKI3"/>
<dbReference type="InterPro" id="IPR029154">
    <property type="entry name" value="HIBADH-like_NADP-bd"/>
</dbReference>
<gene>
    <name evidence="6" type="ORF">A9404_09110</name>
</gene>
<dbReference type="PANTHER" id="PTHR43580:SF9">
    <property type="entry name" value="GLYOXYLATE_SUCCINIC SEMIALDEHYDE REDUCTASE 1"/>
    <property type="match status" value="1"/>
</dbReference>
<keyword evidence="2" id="KW-0520">NAD</keyword>
<evidence type="ECO:0000256" key="2">
    <source>
        <dbReference type="ARBA" id="ARBA00023027"/>
    </source>
</evidence>
<dbReference type="Proteomes" id="UP000078596">
    <property type="component" value="Chromosome"/>
</dbReference>
<dbReference type="SUPFAM" id="SSF48179">
    <property type="entry name" value="6-phosphogluconate dehydrogenase C-terminal domain-like"/>
    <property type="match status" value="1"/>
</dbReference>
<protein>
    <recommendedName>
        <fullName evidence="8">Hydroxyacid dehydrogenase</fullName>
    </recommendedName>
</protein>
<dbReference type="PANTHER" id="PTHR43580">
    <property type="entry name" value="OXIDOREDUCTASE GLYR1-RELATED"/>
    <property type="match status" value="1"/>
</dbReference>
<dbReference type="Pfam" id="PF03446">
    <property type="entry name" value="NAD_binding_2"/>
    <property type="match status" value="1"/>
</dbReference>
<sequence>MQTESIAVLGLGLMGQAIAQRLGAQGFHVSGYNRSLREDIDSTALNVSQDLTTAVGDAAFVWVMLADFAACEAVLGAESALPLWRDRLVINAATIAPEESRTLAAAIRNAGGRYLEAPVLGSTPQAASGTLQILLGGDPADIAAATPFLSALGTPAHFGFIGQGAAAKLAMNQLIGSLTAAFSMSLGLIQRESVSVETFMATLRDSALYAPTFDKKLDRMTERHFTEANFPLKHLLKDIRLFKTAADPRGVDTRLIDTLALVLEQGVQAGHADDDYSALFDTIVRAE</sequence>
<proteinExistence type="predicted"/>
<dbReference type="InterPro" id="IPR051265">
    <property type="entry name" value="HIBADH-related_NP60_sf"/>
</dbReference>
<dbReference type="PIRSF" id="PIRSF000103">
    <property type="entry name" value="HIBADH"/>
    <property type="match status" value="1"/>
</dbReference>
<dbReference type="KEGG" id="haz:A9404_09110"/>
<dbReference type="GO" id="GO:0016491">
    <property type="term" value="F:oxidoreductase activity"/>
    <property type="evidence" value="ECO:0007669"/>
    <property type="project" value="UniProtKB-KW"/>
</dbReference>
<feature type="active site" evidence="3">
    <location>
        <position position="168"/>
    </location>
</feature>
<evidence type="ECO:0008006" key="8">
    <source>
        <dbReference type="Google" id="ProtNLM"/>
    </source>
</evidence>
<dbReference type="STRING" id="1860122.A9404_09110"/>
<organism evidence="6 7">
    <name type="scientific">Halothiobacillus diazotrophicus</name>
    <dbReference type="NCBI Taxonomy" id="1860122"/>
    <lineage>
        <taxon>Bacteria</taxon>
        <taxon>Pseudomonadati</taxon>
        <taxon>Pseudomonadota</taxon>
        <taxon>Gammaproteobacteria</taxon>
        <taxon>Chromatiales</taxon>
        <taxon>Halothiobacillaceae</taxon>
        <taxon>Halothiobacillus</taxon>
    </lineage>
</organism>
<evidence type="ECO:0000259" key="5">
    <source>
        <dbReference type="Pfam" id="PF14833"/>
    </source>
</evidence>
<dbReference type="InterPro" id="IPR015815">
    <property type="entry name" value="HIBADH-related"/>
</dbReference>
<dbReference type="InterPro" id="IPR008927">
    <property type="entry name" value="6-PGluconate_DH-like_C_sf"/>
</dbReference>
<dbReference type="Gene3D" id="3.40.50.720">
    <property type="entry name" value="NAD(P)-binding Rossmann-like Domain"/>
    <property type="match status" value="1"/>
</dbReference>
<dbReference type="InterPro" id="IPR036291">
    <property type="entry name" value="NAD(P)-bd_dom_sf"/>
</dbReference>
<evidence type="ECO:0000313" key="6">
    <source>
        <dbReference type="EMBL" id="ANJ68389.1"/>
    </source>
</evidence>
<dbReference type="GO" id="GO:0050661">
    <property type="term" value="F:NADP binding"/>
    <property type="evidence" value="ECO:0007669"/>
    <property type="project" value="InterPro"/>
</dbReference>
<dbReference type="EMBL" id="CP016027">
    <property type="protein sequence ID" value="ANJ68389.1"/>
    <property type="molecule type" value="Genomic_DNA"/>
</dbReference>
<name>A0A191ZKI3_9GAMM</name>
<feature type="domain" description="3-hydroxyisobutyrate dehydrogenase-like NAD-binding" evidence="5">
    <location>
        <begin position="162"/>
        <end position="280"/>
    </location>
</feature>
<dbReference type="InterPro" id="IPR006115">
    <property type="entry name" value="6PGDH_NADP-bd"/>
</dbReference>
<evidence type="ECO:0000256" key="3">
    <source>
        <dbReference type="PIRSR" id="PIRSR000103-1"/>
    </source>
</evidence>
<evidence type="ECO:0000313" key="7">
    <source>
        <dbReference type="Proteomes" id="UP000078596"/>
    </source>
</evidence>
<accession>A0A191ZKI3</accession>
<keyword evidence="7" id="KW-1185">Reference proteome</keyword>